<dbReference type="Gene3D" id="1.20.5.1930">
    <property type="match status" value="1"/>
</dbReference>
<keyword evidence="3" id="KW-0597">Phosphoprotein</keyword>
<dbReference type="PANTHER" id="PTHR24421">
    <property type="entry name" value="NITRATE/NITRITE SENSOR PROTEIN NARX-RELATED"/>
    <property type="match status" value="1"/>
</dbReference>
<proteinExistence type="predicted"/>
<keyword evidence="11" id="KW-1185">Reference proteome</keyword>
<dbReference type="InterPro" id="IPR036890">
    <property type="entry name" value="HATPase_C_sf"/>
</dbReference>
<dbReference type="PANTHER" id="PTHR24421:SF10">
    <property type="entry name" value="NITRATE_NITRITE SENSOR PROTEIN NARQ"/>
    <property type="match status" value="1"/>
</dbReference>
<dbReference type="Gene3D" id="3.30.565.10">
    <property type="entry name" value="Histidine kinase-like ATPase, C-terminal domain"/>
    <property type="match status" value="1"/>
</dbReference>
<dbReference type="SMART" id="SM00387">
    <property type="entry name" value="HATPase_c"/>
    <property type="match status" value="1"/>
</dbReference>
<dbReference type="InterPro" id="IPR050482">
    <property type="entry name" value="Sensor_HK_TwoCompSys"/>
</dbReference>
<comment type="catalytic activity">
    <reaction evidence="1">
        <text>ATP + protein L-histidine = ADP + protein N-phospho-L-histidine.</text>
        <dbReference type="EC" id="2.7.13.3"/>
    </reaction>
</comment>
<dbReference type="GO" id="GO:0016020">
    <property type="term" value="C:membrane"/>
    <property type="evidence" value="ECO:0007669"/>
    <property type="project" value="InterPro"/>
</dbReference>
<evidence type="ECO:0000256" key="7">
    <source>
        <dbReference type="ARBA" id="ARBA00022840"/>
    </source>
</evidence>
<keyword evidence="8" id="KW-0902">Two-component regulatory system</keyword>
<organism evidence="10 11">
    <name type="scientific">Actinoplanes cyaneus</name>
    <dbReference type="NCBI Taxonomy" id="52696"/>
    <lineage>
        <taxon>Bacteria</taxon>
        <taxon>Bacillati</taxon>
        <taxon>Actinomycetota</taxon>
        <taxon>Actinomycetes</taxon>
        <taxon>Micromonosporales</taxon>
        <taxon>Micromonosporaceae</taxon>
        <taxon>Actinoplanes</taxon>
    </lineage>
</organism>
<evidence type="ECO:0000313" key="10">
    <source>
        <dbReference type="EMBL" id="GID68184.1"/>
    </source>
</evidence>
<dbReference type="EC" id="2.7.13.3" evidence="2"/>
<dbReference type="GO" id="GO:0046983">
    <property type="term" value="F:protein dimerization activity"/>
    <property type="evidence" value="ECO:0007669"/>
    <property type="project" value="InterPro"/>
</dbReference>
<reference evidence="10" key="1">
    <citation type="submission" date="2021-01" db="EMBL/GenBank/DDBJ databases">
        <title>Whole genome shotgun sequence of Actinoplanes cyaneus NBRC 14990.</title>
        <authorList>
            <person name="Komaki H."/>
            <person name="Tamura T."/>
        </authorList>
    </citation>
    <scope>NUCLEOTIDE SEQUENCE</scope>
    <source>
        <strain evidence="10">NBRC 14990</strain>
    </source>
</reference>
<keyword evidence="7" id="KW-0067">ATP-binding</keyword>
<dbReference type="CDD" id="cd16917">
    <property type="entry name" value="HATPase_UhpB-NarQ-NarX-like"/>
    <property type="match status" value="1"/>
</dbReference>
<dbReference type="Pfam" id="PF07730">
    <property type="entry name" value="HisKA_3"/>
    <property type="match status" value="1"/>
</dbReference>
<dbReference type="GO" id="GO:0005524">
    <property type="term" value="F:ATP binding"/>
    <property type="evidence" value="ECO:0007669"/>
    <property type="project" value="UniProtKB-KW"/>
</dbReference>
<dbReference type="InterPro" id="IPR003594">
    <property type="entry name" value="HATPase_dom"/>
</dbReference>
<evidence type="ECO:0000256" key="6">
    <source>
        <dbReference type="ARBA" id="ARBA00022777"/>
    </source>
</evidence>
<dbReference type="Proteomes" id="UP000619479">
    <property type="component" value="Unassembled WGS sequence"/>
</dbReference>
<dbReference type="SUPFAM" id="SSF55874">
    <property type="entry name" value="ATPase domain of HSP90 chaperone/DNA topoisomerase II/histidine kinase"/>
    <property type="match status" value="1"/>
</dbReference>
<dbReference type="EMBL" id="BOMH01000045">
    <property type="protein sequence ID" value="GID68184.1"/>
    <property type="molecule type" value="Genomic_DNA"/>
</dbReference>
<sequence>MDLTRDAVEYTATTTLQGAALVAGLATRTRTAYLSALADRAAWLETERDQRARLAAAAERARVAREMHDLVGHHVSIIIGLADGGATLAGNRGETTAEPLRLIAATGRQALDDLRRVLGVLREETGDPQLSPQPGIADLERLLPSLRAAGLSVSYRTTGELHRLWPGLQLTVYRIVQESLTNTLKHAGAGAVATVTITAGQDAISVRVTDSGPADDTVARGPAGTGHGIVGIRERAGLYGGTVTAGPDGRGGWTIDVTLDEEPA</sequence>
<dbReference type="AlphaFoldDB" id="A0A919IM25"/>
<comment type="caution">
    <text evidence="10">The sequence shown here is derived from an EMBL/GenBank/DDBJ whole genome shotgun (WGS) entry which is preliminary data.</text>
</comment>
<protein>
    <recommendedName>
        <fullName evidence="2">histidine kinase</fullName>
        <ecNumber evidence="2">2.7.13.3</ecNumber>
    </recommendedName>
</protein>
<evidence type="ECO:0000256" key="3">
    <source>
        <dbReference type="ARBA" id="ARBA00022553"/>
    </source>
</evidence>
<evidence type="ECO:0000256" key="8">
    <source>
        <dbReference type="ARBA" id="ARBA00023012"/>
    </source>
</evidence>
<evidence type="ECO:0000256" key="5">
    <source>
        <dbReference type="ARBA" id="ARBA00022741"/>
    </source>
</evidence>
<keyword evidence="6" id="KW-0418">Kinase</keyword>
<evidence type="ECO:0000256" key="1">
    <source>
        <dbReference type="ARBA" id="ARBA00000085"/>
    </source>
</evidence>
<evidence type="ECO:0000256" key="2">
    <source>
        <dbReference type="ARBA" id="ARBA00012438"/>
    </source>
</evidence>
<evidence type="ECO:0000313" key="11">
    <source>
        <dbReference type="Proteomes" id="UP000619479"/>
    </source>
</evidence>
<evidence type="ECO:0000256" key="4">
    <source>
        <dbReference type="ARBA" id="ARBA00022679"/>
    </source>
</evidence>
<keyword evidence="5" id="KW-0547">Nucleotide-binding</keyword>
<dbReference type="GO" id="GO:0000155">
    <property type="term" value="F:phosphorelay sensor kinase activity"/>
    <property type="evidence" value="ECO:0007669"/>
    <property type="project" value="InterPro"/>
</dbReference>
<gene>
    <name evidence="10" type="ORF">Acy02nite_60650</name>
</gene>
<accession>A0A919IM25</accession>
<evidence type="ECO:0000259" key="9">
    <source>
        <dbReference type="SMART" id="SM00387"/>
    </source>
</evidence>
<dbReference type="Pfam" id="PF02518">
    <property type="entry name" value="HATPase_c"/>
    <property type="match status" value="1"/>
</dbReference>
<feature type="domain" description="Histidine kinase/HSP90-like ATPase" evidence="9">
    <location>
        <begin position="167"/>
        <end position="263"/>
    </location>
</feature>
<keyword evidence="4" id="KW-0808">Transferase</keyword>
<name>A0A919IM25_9ACTN</name>
<dbReference type="InterPro" id="IPR011712">
    <property type="entry name" value="Sig_transdc_His_kin_sub3_dim/P"/>
</dbReference>